<dbReference type="PANTHER" id="PTHR21666:SF288">
    <property type="entry name" value="CELL DIVISION PROTEIN YTFB"/>
    <property type="match status" value="1"/>
</dbReference>
<dbReference type="GO" id="GO:0046872">
    <property type="term" value="F:metal ion binding"/>
    <property type="evidence" value="ECO:0007669"/>
    <property type="project" value="UniProtKB-KW"/>
</dbReference>
<dbReference type="InterPro" id="IPR050570">
    <property type="entry name" value="Cell_wall_metabolism_enzyme"/>
</dbReference>
<keyword evidence="6" id="KW-0482">Metalloprotease</keyword>
<feature type="compositionally biased region" description="Basic and acidic residues" evidence="7">
    <location>
        <begin position="386"/>
        <end position="395"/>
    </location>
</feature>
<evidence type="ECO:0000313" key="9">
    <source>
        <dbReference type="EMBL" id="MBB5755269.1"/>
    </source>
</evidence>
<accession>A0A7W9FQY6</accession>
<comment type="cofactor">
    <cofactor evidence="1">
        <name>Zn(2+)</name>
        <dbReference type="ChEBI" id="CHEBI:29105"/>
    </cofactor>
</comment>
<evidence type="ECO:0000259" key="8">
    <source>
        <dbReference type="Pfam" id="PF01551"/>
    </source>
</evidence>
<keyword evidence="10" id="KW-1185">Reference proteome</keyword>
<dbReference type="Pfam" id="PF01551">
    <property type="entry name" value="Peptidase_M23"/>
    <property type="match status" value="1"/>
</dbReference>
<feature type="region of interest" description="Disordered" evidence="7">
    <location>
        <begin position="386"/>
        <end position="417"/>
    </location>
</feature>
<evidence type="ECO:0000256" key="1">
    <source>
        <dbReference type="ARBA" id="ARBA00001947"/>
    </source>
</evidence>
<dbReference type="Gene3D" id="3.10.450.350">
    <property type="match status" value="1"/>
</dbReference>
<organism evidence="9 10">
    <name type="scientific">Prosthecomicrobium pneumaticum</name>
    <dbReference type="NCBI Taxonomy" id="81895"/>
    <lineage>
        <taxon>Bacteria</taxon>
        <taxon>Pseudomonadati</taxon>
        <taxon>Pseudomonadota</taxon>
        <taxon>Alphaproteobacteria</taxon>
        <taxon>Hyphomicrobiales</taxon>
        <taxon>Kaistiaceae</taxon>
        <taxon>Prosthecomicrobium</taxon>
    </lineage>
</organism>
<comment type="caution">
    <text evidence="9">The sequence shown here is derived from an EMBL/GenBank/DDBJ whole genome shotgun (WGS) entry which is preliminary data.</text>
</comment>
<dbReference type="Proteomes" id="UP000523821">
    <property type="component" value="Unassembled WGS sequence"/>
</dbReference>
<evidence type="ECO:0000256" key="3">
    <source>
        <dbReference type="ARBA" id="ARBA00022723"/>
    </source>
</evidence>
<protein>
    <submittedName>
        <fullName evidence="9">Murein DD-endopeptidase MepM/ murein hydrolase activator NlpD</fullName>
    </submittedName>
</protein>
<dbReference type="SUPFAM" id="SSF51261">
    <property type="entry name" value="Duplicated hybrid motif"/>
    <property type="match status" value="1"/>
</dbReference>
<keyword evidence="2" id="KW-0645">Protease</keyword>
<feature type="region of interest" description="Disordered" evidence="7">
    <location>
        <begin position="1"/>
        <end position="25"/>
    </location>
</feature>
<evidence type="ECO:0000256" key="7">
    <source>
        <dbReference type="SAM" id="MobiDB-lite"/>
    </source>
</evidence>
<feature type="domain" description="M23ase beta-sheet core" evidence="8">
    <location>
        <begin position="547"/>
        <end position="643"/>
    </location>
</feature>
<dbReference type="PANTHER" id="PTHR21666">
    <property type="entry name" value="PEPTIDASE-RELATED"/>
    <property type="match status" value="1"/>
</dbReference>
<proteinExistence type="predicted"/>
<dbReference type="CDD" id="cd12797">
    <property type="entry name" value="M23_peptidase"/>
    <property type="match status" value="1"/>
</dbReference>
<dbReference type="InterPro" id="IPR016047">
    <property type="entry name" value="M23ase_b-sheet_dom"/>
</dbReference>
<evidence type="ECO:0000256" key="4">
    <source>
        <dbReference type="ARBA" id="ARBA00022801"/>
    </source>
</evidence>
<keyword evidence="4 9" id="KW-0378">Hydrolase</keyword>
<evidence type="ECO:0000256" key="2">
    <source>
        <dbReference type="ARBA" id="ARBA00022670"/>
    </source>
</evidence>
<dbReference type="EMBL" id="JACHOO010000017">
    <property type="protein sequence ID" value="MBB5755269.1"/>
    <property type="molecule type" value="Genomic_DNA"/>
</dbReference>
<dbReference type="AlphaFoldDB" id="A0A7W9FQY6"/>
<dbReference type="GO" id="GO:0004222">
    <property type="term" value="F:metalloendopeptidase activity"/>
    <property type="evidence" value="ECO:0007669"/>
    <property type="project" value="TreeGrafter"/>
</dbReference>
<reference evidence="9 10" key="1">
    <citation type="submission" date="2020-08" db="EMBL/GenBank/DDBJ databases">
        <title>Genomic Encyclopedia of Type Strains, Phase IV (KMG-IV): sequencing the most valuable type-strain genomes for metagenomic binning, comparative biology and taxonomic classification.</title>
        <authorList>
            <person name="Goeker M."/>
        </authorList>
    </citation>
    <scope>NUCLEOTIDE SEQUENCE [LARGE SCALE GENOMIC DNA]</scope>
    <source>
        <strain evidence="9 10">DSM 16268</strain>
    </source>
</reference>
<sequence>MRALTRGGHPVRSSDPATIELGREPPLVIGDTPAETVVRRSVSWRWLTGTVLTGLTSTILMGGALTAALDGRHELASVPEAQTRSTDSDLALANGKGDRIRLSSEPAPEASRQIIQVSTISRQGDRDHVKLVPFAKVEASLALRTTELSAKVPAYDPIKIFAENAEAADDSTAEETNPNDLAVIDDEAGSSGDSLDGETEQAPGAYVANVDGEVAVKVSDFPFEGAELEQTASYDIAEVEETVRGMAGREDGGNTEMAALPYVDAERFNFDDASSDPFSALGVRIIPENVSFVTKNTAGSTLDEHVVTLDRRGGLDDVLADQNITAADTDRILSALSELVDLARLEAGETVRIAFLPVDSEDEAARPMRVSIYSGGVHQATVARRDDGSFVRSDEPEAPAPLVAGDETSEPAAPAGGQAPNLYEAIYETALEQSVPQDVIRQLVRIFSYDVDFQQRARPGDSLEVFHAVPDGEETAGEDEVLYAALTVGGVPKRFYRFRTPDDGYTDFYDEEGKSAKKFLMRKPMNGGILRSTFGYRRHPILGYKRLHAGVDWAAPRGTPILAAGNGTVEKAGWSSGYGRFTLVRHANGYETAYAHQSAIAKGIVPGAKVRQGQVIGYVGSTGLSTGAHLHYEVRVNRKPVDPLRIRLPRGRVLQGDLLANFERERNRIDALIGNTPSQKVASVD</sequence>
<evidence type="ECO:0000256" key="5">
    <source>
        <dbReference type="ARBA" id="ARBA00022833"/>
    </source>
</evidence>
<evidence type="ECO:0000313" key="10">
    <source>
        <dbReference type="Proteomes" id="UP000523821"/>
    </source>
</evidence>
<dbReference type="Gene3D" id="2.70.70.10">
    <property type="entry name" value="Glucose Permease (Domain IIA)"/>
    <property type="match status" value="1"/>
</dbReference>
<keyword evidence="3" id="KW-0479">Metal-binding</keyword>
<dbReference type="RefSeq" id="WP_210308623.1">
    <property type="nucleotide sequence ID" value="NZ_JACHOO010000017.1"/>
</dbReference>
<dbReference type="GO" id="GO:0006508">
    <property type="term" value="P:proteolysis"/>
    <property type="evidence" value="ECO:0007669"/>
    <property type="project" value="UniProtKB-KW"/>
</dbReference>
<keyword evidence="5" id="KW-0862">Zinc</keyword>
<name>A0A7W9FQY6_9HYPH</name>
<gene>
    <name evidence="9" type="ORF">GGQ63_004372</name>
</gene>
<dbReference type="InterPro" id="IPR011055">
    <property type="entry name" value="Dup_hybrid_motif"/>
</dbReference>
<evidence type="ECO:0000256" key="6">
    <source>
        <dbReference type="ARBA" id="ARBA00023049"/>
    </source>
</evidence>
<feature type="region of interest" description="Disordered" evidence="7">
    <location>
        <begin position="166"/>
        <end position="200"/>
    </location>
</feature>